<evidence type="ECO:0000256" key="5">
    <source>
        <dbReference type="ARBA" id="ARBA00022777"/>
    </source>
</evidence>
<feature type="domain" description="Protein kinase" evidence="9">
    <location>
        <begin position="350"/>
        <end position="614"/>
    </location>
</feature>
<dbReference type="SMART" id="SM00220">
    <property type="entry name" value="S_TKc"/>
    <property type="match status" value="1"/>
</dbReference>
<evidence type="ECO:0000256" key="2">
    <source>
        <dbReference type="ARBA" id="ARBA00022527"/>
    </source>
</evidence>
<protein>
    <submittedName>
        <fullName evidence="11">Calcium-dependent protein kinase 8 (Calcium-dependent protein kinase isoform CDPK19) (AtCDPK19)</fullName>
    </submittedName>
</protein>
<keyword evidence="6" id="KW-0106">Calcium</keyword>
<keyword evidence="3" id="KW-0808">Transferase</keyword>
<dbReference type="Proteomes" id="UP001642464">
    <property type="component" value="Unassembled WGS sequence"/>
</dbReference>
<dbReference type="InterPro" id="IPR011992">
    <property type="entry name" value="EF-hand-dom_pair"/>
</dbReference>
<gene>
    <name evidence="11" type="ORF">SCF082_LOCUS38464</name>
</gene>
<name>A0ABP0Q168_9DINO</name>
<dbReference type="PROSITE" id="PS50222">
    <property type="entry name" value="EF_HAND_2"/>
    <property type="match status" value="2"/>
</dbReference>
<keyword evidence="4" id="KW-0547">Nucleotide-binding</keyword>
<dbReference type="SMART" id="SM00054">
    <property type="entry name" value="EFh"/>
    <property type="match status" value="2"/>
</dbReference>
<organism evidence="11 12">
    <name type="scientific">Durusdinium trenchii</name>
    <dbReference type="NCBI Taxonomy" id="1381693"/>
    <lineage>
        <taxon>Eukaryota</taxon>
        <taxon>Sar</taxon>
        <taxon>Alveolata</taxon>
        <taxon>Dinophyceae</taxon>
        <taxon>Suessiales</taxon>
        <taxon>Symbiodiniaceae</taxon>
        <taxon>Durusdinium</taxon>
    </lineage>
</organism>
<dbReference type="InterPro" id="IPR011009">
    <property type="entry name" value="Kinase-like_dom_sf"/>
</dbReference>
<dbReference type="Gene3D" id="1.10.238.10">
    <property type="entry name" value="EF-hand"/>
    <property type="match status" value="1"/>
</dbReference>
<sequence>MPAQAGPHAVVRSVALGGWLKPLVFRTADLEASWSSFVAWLVQPEAVAGEGPHSKSLQAIHDDTNASLESELEPSSDSEDSGGVYINVEDEEDVDVLDFAHDVVRTFVDGEHYPVVRKLRFVVQKEDEELLIPYEGRVSRPLGPRNWAPSVSPDEAERLFYKLALGGHCSEVSYLYLELFNAVKHGHMQQPVFRGQKVRTMKLCVGFVTHKYRKLTLEEDFGMNYWQHSREVHCGARNHVWLEFSCWGANRADFVLDLTGIQFDMMGSKDMRYIHVCETSDSTYKIYQKCYEIDSDQVPIHFLHWADPRRMSADSIVRIAVDYIGSTDWLFAYEEGIILAYHYFKETADLSEIEEACQGAFGLVYDARDLRSGQAVVCKVITKATAPDHNAIRNEIAVLKALDHPHILRIFDHFEHGGPHDPAFYVICESCAGGDLQQEISQSRAGLPVSQVARYIRQVLLAVNYCHSLVIPVIHRDIKPANVMKIKPGPSSDVKLIDFGLATFSKESQGVARVGGTPEFMAPEVWSGVYGRQCDCWSIGMMLYYLLVAQFPFRPCSEVGMYPRMWENFMLSFPSRQGWGSRSLRTARDLIRKLLMMRPKQRLSAGSALKSEFIKKYGRSSHFAGYASAAMGEMLRGYQNFNATPKLTHGLRTFSQVPRVMRVVLLLTASKMDAQELAKVRQVFDSIDCDHDGFISSNDMQDFLNGWMSRMGRLAHSLKSFSLPSAKTQDAKTLLKLADLDEDGSIGFSEFLVAWMYANQPSGESCLRQAFQTLSGPDGRVSRLEVRQALGSRQMQHLDQQLAEDLRIPILYQLYPTHADIAAIFPEERLTFQRFQECLQKHEDLGPSSSVQLALRLRHGQARGTWATGDGEEDNDSDLDERPEESIYSACCRVIGCAQAPTPGYTDELVITPR</sequence>
<dbReference type="CDD" id="cd00051">
    <property type="entry name" value="EFh"/>
    <property type="match status" value="1"/>
</dbReference>
<dbReference type="InterPro" id="IPR000719">
    <property type="entry name" value="Prot_kinase_dom"/>
</dbReference>
<evidence type="ECO:0000259" key="10">
    <source>
        <dbReference type="PROSITE" id="PS50222"/>
    </source>
</evidence>
<dbReference type="InterPro" id="IPR002048">
    <property type="entry name" value="EF_hand_dom"/>
</dbReference>
<keyword evidence="7" id="KW-0067">ATP-binding</keyword>
<comment type="caution">
    <text evidence="11">The sequence shown here is derived from an EMBL/GenBank/DDBJ whole genome shotgun (WGS) entry which is preliminary data.</text>
</comment>
<feature type="domain" description="EF-hand" evidence="10">
    <location>
        <begin position="675"/>
        <end position="710"/>
    </location>
</feature>
<feature type="domain" description="EF-hand" evidence="10">
    <location>
        <begin position="726"/>
        <end position="761"/>
    </location>
</feature>
<dbReference type="SUPFAM" id="SSF56112">
    <property type="entry name" value="Protein kinase-like (PK-like)"/>
    <property type="match status" value="1"/>
</dbReference>
<evidence type="ECO:0000256" key="6">
    <source>
        <dbReference type="ARBA" id="ARBA00022837"/>
    </source>
</evidence>
<dbReference type="PROSITE" id="PS00018">
    <property type="entry name" value="EF_HAND_1"/>
    <property type="match status" value="2"/>
</dbReference>
<dbReference type="Pfam" id="PF13499">
    <property type="entry name" value="EF-hand_7"/>
    <property type="match status" value="1"/>
</dbReference>
<comment type="cofactor">
    <cofactor evidence="1">
        <name>Mg(2+)</name>
        <dbReference type="ChEBI" id="CHEBI:18420"/>
    </cofactor>
</comment>
<accession>A0ABP0Q168</accession>
<evidence type="ECO:0000256" key="8">
    <source>
        <dbReference type="ARBA" id="ARBA00024334"/>
    </source>
</evidence>
<proteinExistence type="inferred from homology"/>
<evidence type="ECO:0000256" key="1">
    <source>
        <dbReference type="ARBA" id="ARBA00001946"/>
    </source>
</evidence>
<dbReference type="InterPro" id="IPR050205">
    <property type="entry name" value="CDPK_Ser/Thr_kinases"/>
</dbReference>
<dbReference type="PANTHER" id="PTHR24349">
    <property type="entry name" value="SERINE/THREONINE-PROTEIN KINASE"/>
    <property type="match status" value="1"/>
</dbReference>
<dbReference type="SUPFAM" id="SSF47473">
    <property type="entry name" value="EF-hand"/>
    <property type="match status" value="1"/>
</dbReference>
<evidence type="ECO:0000313" key="12">
    <source>
        <dbReference type="Proteomes" id="UP001642464"/>
    </source>
</evidence>
<dbReference type="Gene3D" id="1.10.510.10">
    <property type="entry name" value="Transferase(Phosphotransferase) domain 1"/>
    <property type="match status" value="1"/>
</dbReference>
<evidence type="ECO:0000313" key="11">
    <source>
        <dbReference type="EMBL" id="CAK9080720.1"/>
    </source>
</evidence>
<dbReference type="Pfam" id="PF00069">
    <property type="entry name" value="Pkinase"/>
    <property type="match status" value="1"/>
</dbReference>
<dbReference type="InterPro" id="IPR018247">
    <property type="entry name" value="EF_Hand_1_Ca_BS"/>
</dbReference>
<reference evidence="11 12" key="1">
    <citation type="submission" date="2024-02" db="EMBL/GenBank/DDBJ databases">
        <authorList>
            <person name="Chen Y."/>
            <person name="Shah S."/>
            <person name="Dougan E. K."/>
            <person name="Thang M."/>
            <person name="Chan C."/>
        </authorList>
    </citation>
    <scope>NUCLEOTIDE SEQUENCE [LARGE SCALE GENOMIC DNA]</scope>
</reference>
<keyword evidence="2" id="KW-0723">Serine/threonine-protein kinase</keyword>
<evidence type="ECO:0000256" key="3">
    <source>
        <dbReference type="ARBA" id="ARBA00022679"/>
    </source>
</evidence>
<dbReference type="PROSITE" id="PS50011">
    <property type="entry name" value="PROTEIN_KINASE_DOM"/>
    <property type="match status" value="1"/>
</dbReference>
<dbReference type="EMBL" id="CAXAMM010038762">
    <property type="protein sequence ID" value="CAK9080720.1"/>
    <property type="molecule type" value="Genomic_DNA"/>
</dbReference>
<evidence type="ECO:0000256" key="7">
    <source>
        <dbReference type="ARBA" id="ARBA00022840"/>
    </source>
</evidence>
<evidence type="ECO:0000259" key="9">
    <source>
        <dbReference type="PROSITE" id="PS50011"/>
    </source>
</evidence>
<comment type="similarity">
    <text evidence="8">Belongs to the protein kinase superfamily. Ser/Thr protein kinase family. CDPK subfamily.</text>
</comment>
<dbReference type="GO" id="GO:0016301">
    <property type="term" value="F:kinase activity"/>
    <property type="evidence" value="ECO:0007669"/>
    <property type="project" value="UniProtKB-KW"/>
</dbReference>
<evidence type="ECO:0000256" key="4">
    <source>
        <dbReference type="ARBA" id="ARBA00022741"/>
    </source>
</evidence>
<keyword evidence="5 11" id="KW-0418">Kinase</keyword>
<keyword evidence="12" id="KW-1185">Reference proteome</keyword>